<dbReference type="Proteomes" id="UP000215224">
    <property type="component" value="Chromosome"/>
</dbReference>
<proteinExistence type="inferred from homology"/>
<protein>
    <recommendedName>
        <fullName evidence="6">RNA polymerase sigma factor</fullName>
    </recommendedName>
</protein>
<dbReference type="SUPFAM" id="SSF88659">
    <property type="entry name" value="Sigma3 and sigma4 domains of RNA polymerase sigma factors"/>
    <property type="match status" value="1"/>
</dbReference>
<evidence type="ECO:0000256" key="2">
    <source>
        <dbReference type="ARBA" id="ARBA00023015"/>
    </source>
</evidence>
<keyword evidence="4 6" id="KW-0238">DNA-binding</keyword>
<evidence type="ECO:0000256" key="3">
    <source>
        <dbReference type="ARBA" id="ARBA00023082"/>
    </source>
</evidence>
<dbReference type="Gene3D" id="1.10.10.10">
    <property type="entry name" value="Winged helix-like DNA-binding domain superfamily/Winged helix DNA-binding domain"/>
    <property type="match status" value="1"/>
</dbReference>
<dbReference type="STRING" id="1314751.GCA_001591425_04419"/>
<dbReference type="InterPro" id="IPR014284">
    <property type="entry name" value="RNA_pol_sigma-70_dom"/>
</dbReference>
<gene>
    <name evidence="9" type="ORF">BC6307_00510</name>
</gene>
<evidence type="ECO:0000259" key="7">
    <source>
        <dbReference type="Pfam" id="PF04542"/>
    </source>
</evidence>
<dbReference type="PANTHER" id="PTHR43133:SF60">
    <property type="entry name" value="RNA POLYMERASE SIGMA FACTOR SIGV"/>
    <property type="match status" value="1"/>
</dbReference>
<dbReference type="PANTHER" id="PTHR43133">
    <property type="entry name" value="RNA POLYMERASE ECF-TYPE SIGMA FACTO"/>
    <property type="match status" value="1"/>
</dbReference>
<dbReference type="InterPro" id="IPR007627">
    <property type="entry name" value="RNA_pol_sigma70_r2"/>
</dbReference>
<dbReference type="GO" id="GO:0003677">
    <property type="term" value="F:DNA binding"/>
    <property type="evidence" value="ECO:0007669"/>
    <property type="project" value="UniProtKB-KW"/>
</dbReference>
<evidence type="ECO:0000313" key="9">
    <source>
        <dbReference type="EMBL" id="AST89863.1"/>
    </source>
</evidence>
<evidence type="ECO:0000313" key="10">
    <source>
        <dbReference type="Proteomes" id="UP000215224"/>
    </source>
</evidence>
<dbReference type="EMBL" id="CP018866">
    <property type="protein sequence ID" value="AST89863.1"/>
    <property type="molecule type" value="Genomic_DNA"/>
</dbReference>
<dbReference type="GO" id="GO:0006352">
    <property type="term" value="P:DNA-templated transcription initiation"/>
    <property type="evidence" value="ECO:0007669"/>
    <property type="project" value="InterPro"/>
</dbReference>
<keyword evidence="3 6" id="KW-0731">Sigma factor</keyword>
<dbReference type="CDD" id="cd06171">
    <property type="entry name" value="Sigma70_r4"/>
    <property type="match status" value="1"/>
</dbReference>
<reference evidence="9 10" key="1">
    <citation type="submission" date="2016-12" db="EMBL/GenBank/DDBJ databases">
        <title>The whole genome sequencing and assembly of Bacillus cohnii DSM 6307T strain.</title>
        <authorList>
            <person name="Lee Y.-J."/>
            <person name="Yi H."/>
            <person name="Bahn Y.-S."/>
            <person name="Kim J.F."/>
            <person name="Lee D.-W."/>
        </authorList>
    </citation>
    <scope>NUCLEOTIDE SEQUENCE [LARGE SCALE GENOMIC DNA]</scope>
    <source>
        <strain evidence="9 10">DSM 6307</strain>
    </source>
</reference>
<dbReference type="Pfam" id="PF08281">
    <property type="entry name" value="Sigma70_r4_2"/>
    <property type="match status" value="1"/>
</dbReference>
<sequence length="182" mass="21457">MNVVDRLRAGEESALVELMQLYGDYLTRTAYLLVKDRQLSEELVQDTYVLAYKRIDQLHDNDKIKSWLTSIIMNLARSHMRKWSFKNVLLTFDSTPLMSKGSPTDELEQKLLNVMDNKLIYKEIQNLSYKYKEIIVLFYYNELKTNEIAELLKMKENTVKSRLKRGRVLLKENLLKGGYEHG</sequence>
<dbReference type="Gene3D" id="1.10.1740.10">
    <property type="match status" value="1"/>
</dbReference>
<feature type="domain" description="RNA polymerase sigma-70 region 2" evidence="7">
    <location>
        <begin position="18"/>
        <end position="82"/>
    </location>
</feature>
<evidence type="ECO:0000256" key="5">
    <source>
        <dbReference type="ARBA" id="ARBA00023163"/>
    </source>
</evidence>
<keyword evidence="10" id="KW-1185">Reference proteome</keyword>
<evidence type="ECO:0000259" key="8">
    <source>
        <dbReference type="Pfam" id="PF08281"/>
    </source>
</evidence>
<dbReference type="PROSITE" id="PS01063">
    <property type="entry name" value="SIGMA70_ECF"/>
    <property type="match status" value="1"/>
</dbReference>
<keyword evidence="2 6" id="KW-0805">Transcription regulation</keyword>
<dbReference type="NCBIfam" id="TIGR02937">
    <property type="entry name" value="sigma70-ECF"/>
    <property type="match status" value="1"/>
</dbReference>
<dbReference type="AlphaFoldDB" id="A0A223KKH8"/>
<dbReference type="InterPro" id="IPR013324">
    <property type="entry name" value="RNA_pol_sigma_r3/r4-like"/>
</dbReference>
<dbReference type="InterPro" id="IPR013249">
    <property type="entry name" value="RNA_pol_sigma70_r4_t2"/>
</dbReference>
<dbReference type="InterPro" id="IPR036388">
    <property type="entry name" value="WH-like_DNA-bd_sf"/>
</dbReference>
<dbReference type="GO" id="GO:0016987">
    <property type="term" value="F:sigma factor activity"/>
    <property type="evidence" value="ECO:0007669"/>
    <property type="project" value="UniProtKB-KW"/>
</dbReference>
<name>A0A223KKH8_9BACI</name>
<keyword evidence="5 6" id="KW-0804">Transcription</keyword>
<evidence type="ECO:0000256" key="6">
    <source>
        <dbReference type="RuleBase" id="RU000716"/>
    </source>
</evidence>
<feature type="domain" description="RNA polymerase sigma factor 70 region 4 type 2" evidence="8">
    <location>
        <begin position="119"/>
        <end position="168"/>
    </location>
</feature>
<comment type="similarity">
    <text evidence="1 6">Belongs to the sigma-70 factor family. ECF subfamily.</text>
</comment>
<evidence type="ECO:0000256" key="1">
    <source>
        <dbReference type="ARBA" id="ARBA00010641"/>
    </source>
</evidence>
<dbReference type="KEGG" id="bcoh:BC6307_00510"/>
<dbReference type="GO" id="GO:0006950">
    <property type="term" value="P:response to stress"/>
    <property type="evidence" value="ECO:0007669"/>
    <property type="project" value="UniProtKB-ARBA"/>
</dbReference>
<dbReference type="InterPro" id="IPR000838">
    <property type="entry name" value="RNA_pol_sigma70_ECF_CS"/>
</dbReference>
<accession>A0A223KKH8</accession>
<evidence type="ECO:0000256" key="4">
    <source>
        <dbReference type="ARBA" id="ARBA00023125"/>
    </source>
</evidence>
<organism evidence="9 10">
    <name type="scientific">Sutcliffiella cohnii</name>
    <dbReference type="NCBI Taxonomy" id="33932"/>
    <lineage>
        <taxon>Bacteria</taxon>
        <taxon>Bacillati</taxon>
        <taxon>Bacillota</taxon>
        <taxon>Bacilli</taxon>
        <taxon>Bacillales</taxon>
        <taxon>Bacillaceae</taxon>
        <taxon>Sutcliffiella</taxon>
    </lineage>
</organism>
<dbReference type="InterPro" id="IPR013325">
    <property type="entry name" value="RNA_pol_sigma_r2"/>
</dbReference>
<dbReference type="Pfam" id="PF04542">
    <property type="entry name" value="Sigma70_r2"/>
    <property type="match status" value="1"/>
</dbReference>
<dbReference type="InterPro" id="IPR039425">
    <property type="entry name" value="RNA_pol_sigma-70-like"/>
</dbReference>
<dbReference type="SUPFAM" id="SSF88946">
    <property type="entry name" value="Sigma2 domain of RNA polymerase sigma factors"/>
    <property type="match status" value="1"/>
</dbReference>